<name>Q9SI94_ARATH</name>
<dbReference type="AlphaFoldDB" id="Q9SI94"/>
<proteinExistence type="predicted"/>
<dbReference type="PANTHER" id="PTHR33018">
    <property type="entry name" value="OS10G0338966 PROTEIN-RELATED"/>
    <property type="match status" value="1"/>
</dbReference>
<feature type="domain" description="DUF8039" evidence="3">
    <location>
        <begin position="274"/>
        <end position="349"/>
    </location>
</feature>
<gene>
    <name evidence="4" type="ordered locus">At2g11690</name>
</gene>
<evidence type="ECO:0000259" key="2">
    <source>
        <dbReference type="Pfam" id="PF03017"/>
    </source>
</evidence>
<protein>
    <submittedName>
        <fullName evidence="4">En/Spm-like transposon protein</fullName>
    </submittedName>
</protein>
<reference key="1">
    <citation type="journal article" date="1999" name="Nature">
        <title>Sequence and analysis of chromosome 2 of the plant Arabidopsis thaliana.</title>
        <authorList>
            <person name="Lin X."/>
            <person name="Kaul S."/>
            <person name="Rounsley S."/>
            <person name="Shea T.P."/>
            <person name="Benito M.I."/>
            <person name="Town C.D."/>
            <person name="Fujii C.Y."/>
            <person name="Mason T."/>
            <person name="Bowman C.L."/>
            <person name="Barnstead M."/>
            <person name="Feldblyum T.V."/>
            <person name="Buell C.R."/>
            <person name="Ketchum K.A."/>
            <person name="Lee J."/>
            <person name="Ronning C.M."/>
            <person name="Koo H.L."/>
            <person name="Moffat K.S."/>
            <person name="Cronin L.A."/>
            <person name="Shen M."/>
            <person name="Pai G."/>
            <person name="Van Aken S."/>
            <person name="Umayam L."/>
            <person name="Tallon L.J."/>
            <person name="Gill J.E."/>
            <person name="Adams M.D."/>
            <person name="Carrera A.J."/>
            <person name="Creasy T.H."/>
            <person name="Goodman H.M."/>
            <person name="Somerville C.R."/>
            <person name="Copenhaver G.P."/>
            <person name="Preuss D."/>
            <person name="Nierman W.C."/>
            <person name="White O."/>
            <person name="Eisen J.A."/>
            <person name="Salzberg S.L."/>
            <person name="Fraser C.M."/>
            <person name="Venter J.C."/>
        </authorList>
    </citation>
    <scope>NUCLEOTIDE SEQUENCE [LARGE SCALE GENOMIC DNA]</scope>
    <source>
        <strain>cv. Columbia</strain>
    </source>
</reference>
<accession>Q9SI94</accession>
<reference evidence="4" key="3">
    <citation type="submission" date="2002-02" db="EMBL/GenBank/DDBJ databases">
        <authorList>
            <person name="Town C.D."/>
            <person name="Kaul S."/>
        </authorList>
    </citation>
    <scope>NUCLEOTIDE SEQUENCE</scope>
</reference>
<dbReference type="InterPro" id="IPR004264">
    <property type="entry name" value="Transposase_23"/>
</dbReference>
<dbReference type="PANTHER" id="PTHR33018:SF34">
    <property type="entry name" value="OS02G0472350 PROTEIN"/>
    <property type="match status" value="1"/>
</dbReference>
<organism evidence="4">
    <name type="scientific">Arabidopsis thaliana</name>
    <name type="common">Mouse-ear cress</name>
    <dbReference type="NCBI Taxonomy" id="3702"/>
    <lineage>
        <taxon>Eukaryota</taxon>
        <taxon>Viridiplantae</taxon>
        <taxon>Streptophyta</taxon>
        <taxon>Embryophyta</taxon>
        <taxon>Tracheophyta</taxon>
        <taxon>Spermatophyta</taxon>
        <taxon>Magnoliopsida</taxon>
        <taxon>eudicotyledons</taxon>
        <taxon>Gunneridae</taxon>
        <taxon>Pentapetalae</taxon>
        <taxon>rosids</taxon>
        <taxon>malvids</taxon>
        <taxon>Brassicales</taxon>
        <taxon>Brassicaceae</taxon>
        <taxon>Camelineae</taxon>
        <taxon>Arabidopsis</taxon>
    </lineage>
</organism>
<reference evidence="4" key="2">
    <citation type="submission" date="2000-03" db="EMBL/GenBank/DDBJ databases">
        <authorList>
            <person name="Lin X."/>
            <person name="Kaul S."/>
            <person name="Shea T.P."/>
            <person name="Fujii C.Y."/>
            <person name="Shen M."/>
            <person name="VanAken S.E."/>
            <person name="Barnstead M.E."/>
            <person name="Mason T.M."/>
            <person name="Bowman C.L."/>
            <person name="Ronning C.M."/>
            <person name="Benito M.-I."/>
            <person name="Carrera A.J."/>
            <person name="Creasy T.H."/>
            <person name="Buell C.R."/>
            <person name="Town C.D."/>
            <person name="Nierman W.C."/>
            <person name="Fraser C.M."/>
            <person name="Venter J.C."/>
        </authorList>
    </citation>
    <scope>NUCLEOTIDE SEQUENCE</scope>
</reference>
<dbReference type="Pfam" id="PF26133">
    <property type="entry name" value="DUF8039"/>
    <property type="match status" value="1"/>
</dbReference>
<feature type="region of interest" description="Disordered" evidence="1">
    <location>
        <begin position="246"/>
        <end position="266"/>
    </location>
</feature>
<dbReference type="PIR" id="B84499">
    <property type="entry name" value="B84499"/>
</dbReference>
<evidence type="ECO:0000256" key="1">
    <source>
        <dbReference type="SAM" id="MobiDB-lite"/>
    </source>
</evidence>
<dbReference type="InterPro" id="IPR058352">
    <property type="entry name" value="DUF8039"/>
</dbReference>
<evidence type="ECO:0000313" key="4">
    <source>
        <dbReference type="EMBL" id="AAD28679.1"/>
    </source>
</evidence>
<dbReference type="Pfam" id="PF03017">
    <property type="entry name" value="Transposase_23"/>
    <property type="match status" value="1"/>
</dbReference>
<evidence type="ECO:0000259" key="3">
    <source>
        <dbReference type="Pfam" id="PF26133"/>
    </source>
</evidence>
<sequence length="352" mass="38583">MGRGVTATKRAFLQARDAHVQKLEAQQAILINRINDLQNEVCGLAKGNKSDDVSISETSKVVTRCQLLDWCSNEDIIVGEGEFCSAERTYKIGRIPLKNAAVVIVNFVSKEDAPVWRPTATIFSLGNAMGTKIPWPSNKIIVDNAVNSPTENHTAGSSAPPDRILIFDWNVEDLIVAEGHLISSDPKELLANNIPLGPNAALVKVDKIFHKDAYLWRPTSEMILMGDALHELIPWPIQRIGYSNPSTLSPKESSPASASCSMAKTTKSNDQRKRLLLDCNGSGEIVAEGRICSTNPEDKVHFVPLGPDASKVWVQVLKIGSAKVWRPNSEVHFVGDALGTTVAWPNDRLRFM</sequence>
<dbReference type="EMBL" id="AC007187">
    <property type="protein sequence ID" value="AAD28679.1"/>
    <property type="molecule type" value="Genomic_DNA"/>
</dbReference>
<feature type="domain" description="Transposase Tnp1/En/Spm-like" evidence="2">
    <location>
        <begin position="164"/>
        <end position="229"/>
    </location>
</feature>